<dbReference type="GO" id="GO:0005576">
    <property type="term" value="C:extracellular region"/>
    <property type="evidence" value="ECO:0007669"/>
    <property type="project" value="UniProtKB-SubCell"/>
</dbReference>
<name>A0A9N7VX08_PLEPL</name>
<protein>
    <recommendedName>
        <fullName evidence="7">CTCK domain-containing protein</fullName>
    </recommendedName>
</protein>
<dbReference type="PANTHER" id="PTHR15273:SF8">
    <property type="entry name" value="CERBERUS"/>
    <property type="match status" value="1"/>
</dbReference>
<evidence type="ECO:0000256" key="6">
    <source>
        <dbReference type="PIRNR" id="PIRNR027807"/>
    </source>
</evidence>
<evidence type="ECO:0000256" key="3">
    <source>
        <dbReference type="ARBA" id="ARBA00022525"/>
    </source>
</evidence>
<keyword evidence="9" id="KW-1185">Reference proteome</keyword>
<sequence>MALQSSPPYCVNVPADPEEPIRGVVRVVQLDQRALAQSGFFRKGVSPRTAPSFRKRLPFPSFLSQGRPGPGPAFKAPVSPLHHLHPKGPTERDLKKKQGLQMWQRAMDKGGKLSLPVNLKDMKQTCTAVPFTQHVTADGCETVTVHNKLCFGQCSSLFVPSEGEFTGLGTGTGAVPRRAPCSRCAPSKAQTVTVPLRCRREVREKRVMVVEECKCETGIEERSAESAASMQL</sequence>
<keyword evidence="5" id="KW-1015">Disulfide bond</keyword>
<evidence type="ECO:0000256" key="2">
    <source>
        <dbReference type="ARBA" id="ARBA00007872"/>
    </source>
</evidence>
<dbReference type="InterPro" id="IPR006207">
    <property type="entry name" value="Cys_knot_C"/>
</dbReference>
<gene>
    <name evidence="8" type="ORF">PLEPLA_LOCUS46474</name>
</gene>
<dbReference type="InterPro" id="IPR016860">
    <property type="entry name" value="Cerberus"/>
</dbReference>
<organism evidence="8 9">
    <name type="scientific">Pleuronectes platessa</name>
    <name type="common">European plaice</name>
    <dbReference type="NCBI Taxonomy" id="8262"/>
    <lineage>
        <taxon>Eukaryota</taxon>
        <taxon>Metazoa</taxon>
        <taxon>Chordata</taxon>
        <taxon>Craniata</taxon>
        <taxon>Vertebrata</taxon>
        <taxon>Euteleostomi</taxon>
        <taxon>Actinopterygii</taxon>
        <taxon>Neopterygii</taxon>
        <taxon>Teleostei</taxon>
        <taxon>Neoteleostei</taxon>
        <taxon>Acanthomorphata</taxon>
        <taxon>Carangaria</taxon>
        <taxon>Pleuronectiformes</taxon>
        <taxon>Pleuronectoidei</taxon>
        <taxon>Pleuronectidae</taxon>
        <taxon>Pleuronectes</taxon>
    </lineage>
</organism>
<comment type="similarity">
    <text evidence="2 6">Belongs to the DAN family.</text>
</comment>
<dbReference type="SMART" id="SM00041">
    <property type="entry name" value="CT"/>
    <property type="match status" value="1"/>
</dbReference>
<accession>A0A9N7VX08</accession>
<evidence type="ECO:0000259" key="7">
    <source>
        <dbReference type="SMART" id="SM00041"/>
    </source>
</evidence>
<dbReference type="Gene3D" id="2.10.90.10">
    <property type="entry name" value="Cystine-knot cytokines"/>
    <property type="match status" value="1"/>
</dbReference>
<feature type="domain" description="CTCK" evidence="7">
    <location>
        <begin position="128"/>
        <end position="218"/>
    </location>
</feature>
<comment type="caution">
    <text evidence="8">The sequence shown here is derived from an EMBL/GenBank/DDBJ whole genome shotgun (WGS) entry which is preliminary data.</text>
</comment>
<evidence type="ECO:0000313" key="8">
    <source>
        <dbReference type="EMBL" id="CAB1458644.1"/>
    </source>
</evidence>
<evidence type="ECO:0000256" key="5">
    <source>
        <dbReference type="ARBA" id="ARBA00023157"/>
    </source>
</evidence>
<dbReference type="EMBL" id="CADEAL010004397">
    <property type="protein sequence ID" value="CAB1458644.1"/>
    <property type="molecule type" value="Genomic_DNA"/>
</dbReference>
<keyword evidence="3 6" id="KW-0964">Secreted</keyword>
<evidence type="ECO:0000256" key="4">
    <source>
        <dbReference type="ARBA" id="ARBA00022729"/>
    </source>
</evidence>
<evidence type="ECO:0000256" key="1">
    <source>
        <dbReference type="ARBA" id="ARBA00004613"/>
    </source>
</evidence>
<dbReference type="InterPro" id="IPR029034">
    <property type="entry name" value="Cystine-knot_cytokine"/>
</dbReference>
<evidence type="ECO:0000313" key="9">
    <source>
        <dbReference type="Proteomes" id="UP001153269"/>
    </source>
</evidence>
<proteinExistence type="inferred from homology"/>
<dbReference type="InterPro" id="IPR004133">
    <property type="entry name" value="DAN_dom"/>
</dbReference>
<dbReference type="Pfam" id="PF03045">
    <property type="entry name" value="DAN"/>
    <property type="match status" value="1"/>
</dbReference>
<dbReference type="GO" id="GO:0032926">
    <property type="term" value="P:negative regulation of activin receptor signaling pathway"/>
    <property type="evidence" value="ECO:0007669"/>
    <property type="project" value="UniProtKB-ARBA"/>
</dbReference>
<comment type="subcellular location">
    <subcellularLocation>
        <location evidence="1 6">Secreted</location>
    </subcellularLocation>
</comment>
<dbReference type="Proteomes" id="UP001153269">
    <property type="component" value="Unassembled WGS sequence"/>
</dbReference>
<dbReference type="GO" id="GO:0061371">
    <property type="term" value="P:determination of heart left/right asymmetry"/>
    <property type="evidence" value="ECO:0007669"/>
    <property type="project" value="TreeGrafter"/>
</dbReference>
<dbReference type="PIRSF" id="PIRSF027807">
    <property type="entry name" value="Cerberus"/>
    <property type="match status" value="1"/>
</dbReference>
<reference evidence="8" key="1">
    <citation type="submission" date="2020-03" db="EMBL/GenBank/DDBJ databases">
        <authorList>
            <person name="Weist P."/>
        </authorList>
    </citation>
    <scope>NUCLEOTIDE SEQUENCE</scope>
</reference>
<dbReference type="PANTHER" id="PTHR15273">
    <property type="entry name" value="DAN DOMAIN FAMILY MEMBER 5"/>
    <property type="match status" value="1"/>
</dbReference>
<dbReference type="AlphaFoldDB" id="A0A9N7VX08"/>
<keyword evidence="4" id="KW-0732">Signal</keyword>